<organism evidence="6 7">
    <name type="scientific">Brachionus plicatilis</name>
    <name type="common">Marine rotifer</name>
    <name type="synonym">Brachionus muelleri</name>
    <dbReference type="NCBI Taxonomy" id="10195"/>
    <lineage>
        <taxon>Eukaryota</taxon>
        <taxon>Metazoa</taxon>
        <taxon>Spiralia</taxon>
        <taxon>Gnathifera</taxon>
        <taxon>Rotifera</taxon>
        <taxon>Eurotatoria</taxon>
        <taxon>Monogononta</taxon>
        <taxon>Pseudotrocha</taxon>
        <taxon>Ploima</taxon>
        <taxon>Brachionidae</taxon>
        <taxon>Brachionus</taxon>
    </lineage>
</organism>
<dbReference type="PANTHER" id="PTHR12429:SF6">
    <property type="entry name" value="PROTEIN NEURALIZED"/>
    <property type="match status" value="1"/>
</dbReference>
<feature type="domain" description="RING-type" evidence="4">
    <location>
        <begin position="512"/>
        <end position="563"/>
    </location>
</feature>
<dbReference type="InterPro" id="IPR006573">
    <property type="entry name" value="NHR_dom"/>
</dbReference>
<dbReference type="InterPro" id="IPR013083">
    <property type="entry name" value="Znf_RING/FYVE/PHD"/>
</dbReference>
<dbReference type="Gene3D" id="2.60.120.920">
    <property type="match status" value="2"/>
</dbReference>
<keyword evidence="7" id="KW-1185">Reference proteome</keyword>
<dbReference type="Proteomes" id="UP000276133">
    <property type="component" value="Unassembled WGS sequence"/>
</dbReference>
<proteinExistence type="predicted"/>
<dbReference type="PANTHER" id="PTHR12429">
    <property type="entry name" value="NEURALIZED"/>
    <property type="match status" value="1"/>
</dbReference>
<dbReference type="InterPro" id="IPR001841">
    <property type="entry name" value="Znf_RING"/>
</dbReference>
<evidence type="ECO:0000259" key="5">
    <source>
        <dbReference type="PROSITE" id="PS51065"/>
    </source>
</evidence>
<evidence type="ECO:0000256" key="2">
    <source>
        <dbReference type="ARBA" id="ARBA00022833"/>
    </source>
</evidence>
<dbReference type="GO" id="GO:0016874">
    <property type="term" value="F:ligase activity"/>
    <property type="evidence" value="ECO:0007669"/>
    <property type="project" value="UniProtKB-KW"/>
</dbReference>
<evidence type="ECO:0000256" key="1">
    <source>
        <dbReference type="ARBA" id="ARBA00022771"/>
    </source>
</evidence>
<protein>
    <submittedName>
        <fullName evidence="6">E3 ubiquitin-ligase NEURL1B</fullName>
    </submittedName>
</protein>
<comment type="caution">
    <text evidence="6">The sequence shown here is derived from an EMBL/GenBank/DDBJ whole genome shotgun (WGS) entry which is preliminary data.</text>
</comment>
<dbReference type="EMBL" id="REGN01005466">
    <property type="protein sequence ID" value="RNA13239.1"/>
    <property type="molecule type" value="Genomic_DNA"/>
</dbReference>
<dbReference type="AlphaFoldDB" id="A0A3M7QPU6"/>
<dbReference type="PROSITE" id="PS51065">
    <property type="entry name" value="NHR"/>
    <property type="match status" value="1"/>
</dbReference>
<dbReference type="Pfam" id="PF13920">
    <property type="entry name" value="zf-C3HC4_3"/>
    <property type="match status" value="1"/>
</dbReference>
<dbReference type="STRING" id="10195.A0A3M7QPU6"/>
<name>A0A3M7QPU6_BRAPC</name>
<sequence length="575" mass="65786">MGTNESKITDFRGENHSSNTQAAFLVETNYSDSETENEVKNSDEIDQNDYLYNLPKYVYPDLTNRRGYWAGAVPQNCVKEKDILYFFVNTKGEVHYGINNSYRGHFFDGVEVFTSSQEPKPLWAMFDIYGNTLAIEILNFSYKKNGSQKTDCNESTFESISSISNNFRTLNLDTSSASTSMDSSIDLVTIIPQNGVTMRQKKDNFSNMLISHRRLCVDNHLNETLSDSIVDNRQTRAVNELKRKIKNFYESIPVLIHEKLNASDTQYFKFLDKIHGKNVNICEPDCSIAYRESSFKQFDSPVASVDRKRPTQNAYAFFNKIVDIGEPFCIQIVGIDQHLGESQMSLGIGCTTCDPNGLEPVTDLPDDADCLLDRPEYWIVFQNLFNSDLVSKRHNVSLADELCFIINEKSGNLEFYINGNEITKCLFNVDITQRLWFFFNLCGRINAVRIIKPCEKWTQVKNNTKNQRPNSALIDYFESQLIPDFGNESDKNVLRIRKNSSHEKRKSGLDECKICLDAPIECVFYSCGHMCLCWNCANALKEKAVKDSNQNKTSKNPACPICRVEILDIIRFFKS</sequence>
<evidence type="ECO:0000259" key="4">
    <source>
        <dbReference type="PROSITE" id="PS50089"/>
    </source>
</evidence>
<dbReference type="InterPro" id="IPR037962">
    <property type="entry name" value="Neuralized"/>
</dbReference>
<dbReference type="InterPro" id="IPR043136">
    <property type="entry name" value="B30.2/SPRY_sf"/>
</dbReference>
<dbReference type="GO" id="GO:0008270">
    <property type="term" value="F:zinc ion binding"/>
    <property type="evidence" value="ECO:0007669"/>
    <property type="project" value="UniProtKB-KW"/>
</dbReference>
<dbReference type="Gene3D" id="3.30.40.10">
    <property type="entry name" value="Zinc/RING finger domain, C3HC4 (zinc finger)"/>
    <property type="match status" value="1"/>
</dbReference>
<feature type="domain" description="NHR" evidence="5">
    <location>
        <begin position="1"/>
        <end position="140"/>
    </location>
</feature>
<reference evidence="6 7" key="1">
    <citation type="journal article" date="2018" name="Sci. Rep.">
        <title>Genomic signatures of local adaptation to the degree of environmental predictability in rotifers.</title>
        <authorList>
            <person name="Franch-Gras L."/>
            <person name="Hahn C."/>
            <person name="Garcia-Roger E.M."/>
            <person name="Carmona M.J."/>
            <person name="Serra M."/>
            <person name="Gomez A."/>
        </authorList>
    </citation>
    <scope>NUCLEOTIDE SEQUENCE [LARGE SCALE GENOMIC DNA]</scope>
    <source>
        <strain evidence="6">HYR1</strain>
    </source>
</reference>
<dbReference type="PROSITE" id="PS50089">
    <property type="entry name" value="ZF_RING_2"/>
    <property type="match status" value="1"/>
</dbReference>
<evidence type="ECO:0000313" key="6">
    <source>
        <dbReference type="EMBL" id="RNA13239.1"/>
    </source>
</evidence>
<keyword evidence="2" id="KW-0862">Zinc</keyword>
<evidence type="ECO:0000313" key="7">
    <source>
        <dbReference type="Proteomes" id="UP000276133"/>
    </source>
</evidence>
<dbReference type="Pfam" id="PF07177">
    <property type="entry name" value="Neuralized"/>
    <property type="match status" value="2"/>
</dbReference>
<dbReference type="SMART" id="SM00184">
    <property type="entry name" value="RING"/>
    <property type="match status" value="1"/>
</dbReference>
<dbReference type="SUPFAM" id="SSF57850">
    <property type="entry name" value="RING/U-box"/>
    <property type="match status" value="1"/>
</dbReference>
<keyword evidence="1 3" id="KW-0863">Zinc-finger</keyword>
<dbReference type="GO" id="GO:0061630">
    <property type="term" value="F:ubiquitin protein ligase activity"/>
    <property type="evidence" value="ECO:0007669"/>
    <property type="project" value="TreeGrafter"/>
</dbReference>
<accession>A0A3M7QPU6</accession>
<keyword evidence="6" id="KW-0436">Ligase</keyword>
<keyword evidence="1 3" id="KW-0479">Metal-binding</keyword>
<evidence type="ECO:0000256" key="3">
    <source>
        <dbReference type="PROSITE-ProRule" id="PRU00175"/>
    </source>
</evidence>
<gene>
    <name evidence="6" type="ORF">BpHYR1_045130</name>
</gene>
<dbReference type="OrthoDB" id="6078042at2759"/>